<dbReference type="RefSeq" id="WP_126408965.1">
    <property type="nucleotide sequence ID" value="NZ_RXNT01000009.1"/>
</dbReference>
<feature type="coiled-coil region" evidence="1">
    <location>
        <begin position="125"/>
        <end position="152"/>
    </location>
</feature>
<dbReference type="InterPro" id="IPR019076">
    <property type="entry name" value="Spore_lipoprot_YhcN/YlaJ-like"/>
</dbReference>
<evidence type="ECO:0008006" key="4">
    <source>
        <dbReference type="Google" id="ProtNLM"/>
    </source>
</evidence>
<name>A0A3S0KNX4_9BACI</name>
<evidence type="ECO:0000313" key="3">
    <source>
        <dbReference type="Proteomes" id="UP000271374"/>
    </source>
</evidence>
<gene>
    <name evidence="2" type="ORF">EKG37_12290</name>
</gene>
<protein>
    <recommendedName>
        <fullName evidence="4">Sporulation protein</fullName>
    </recommendedName>
</protein>
<dbReference type="Proteomes" id="UP000271374">
    <property type="component" value="Unassembled WGS sequence"/>
</dbReference>
<dbReference type="EMBL" id="RXNT01000009">
    <property type="protein sequence ID" value="RTR31073.1"/>
    <property type="molecule type" value="Genomic_DNA"/>
</dbReference>
<dbReference type="Pfam" id="PF09580">
    <property type="entry name" value="Spore_YhcN_YlaJ"/>
    <property type="match status" value="1"/>
</dbReference>
<keyword evidence="3" id="KW-1185">Reference proteome</keyword>
<comment type="caution">
    <text evidence="2">The sequence shown here is derived from an EMBL/GenBank/DDBJ whole genome shotgun (WGS) entry which is preliminary data.</text>
</comment>
<proteinExistence type="predicted"/>
<accession>A0A3S0KNX4</accession>
<dbReference type="PROSITE" id="PS51257">
    <property type="entry name" value="PROKAR_LIPOPROTEIN"/>
    <property type="match status" value="1"/>
</dbReference>
<dbReference type="OrthoDB" id="2938922at2"/>
<organism evidence="2 3">
    <name type="scientific">Bacillus yapensis</name>
    <dbReference type="NCBI Taxonomy" id="2492960"/>
    <lineage>
        <taxon>Bacteria</taxon>
        <taxon>Bacillati</taxon>
        <taxon>Bacillota</taxon>
        <taxon>Bacilli</taxon>
        <taxon>Bacillales</taxon>
        <taxon>Bacillaceae</taxon>
        <taxon>Bacillus</taxon>
    </lineage>
</organism>
<evidence type="ECO:0000256" key="1">
    <source>
        <dbReference type="SAM" id="Coils"/>
    </source>
</evidence>
<reference evidence="2 3" key="1">
    <citation type="submission" date="2018-12" db="EMBL/GenBank/DDBJ databases">
        <title>Bacillus yapensis draft genome sequence.</title>
        <authorList>
            <person name="Yu L."/>
            <person name="Xu X."/>
            <person name="Tang X."/>
        </authorList>
    </citation>
    <scope>NUCLEOTIDE SEQUENCE [LARGE SCALE GENOMIC DNA]</scope>
    <source>
        <strain evidence="2 3">XXST-01</strain>
    </source>
</reference>
<sequence>MKDKTTKLKIFLLIFTVIPFGSGCNSNQNQLGQDHNDLSISQVHTSKPIDQSVANHTKEKIITKDGISDVKAVNTDKDLLVGIKVDNFDRFQLKNIKKKVQSDIEKMYPDHQVTVSTDQKMYWELDKLEQRLQKDSTNMKNLKKDINKIKSLMKEQT</sequence>
<evidence type="ECO:0000313" key="2">
    <source>
        <dbReference type="EMBL" id="RTR31073.1"/>
    </source>
</evidence>
<dbReference type="AlphaFoldDB" id="A0A3S0KNX4"/>
<keyword evidence="1" id="KW-0175">Coiled coil</keyword>